<organism evidence="2 3">
    <name type="scientific">Sphingomonas gilva</name>
    <dbReference type="NCBI Taxonomy" id="2305907"/>
    <lineage>
        <taxon>Bacteria</taxon>
        <taxon>Pseudomonadati</taxon>
        <taxon>Pseudomonadota</taxon>
        <taxon>Alphaproteobacteria</taxon>
        <taxon>Sphingomonadales</taxon>
        <taxon>Sphingomonadaceae</taxon>
        <taxon>Sphingomonas</taxon>
    </lineage>
</organism>
<evidence type="ECO:0000313" key="2">
    <source>
        <dbReference type="EMBL" id="RHW17378.1"/>
    </source>
</evidence>
<accession>A0A396RM10</accession>
<proteinExistence type="predicted"/>
<dbReference type="EMBL" id="QWLV01000004">
    <property type="protein sequence ID" value="RHW17378.1"/>
    <property type="molecule type" value="Genomic_DNA"/>
</dbReference>
<dbReference type="OrthoDB" id="7561844at2"/>
<sequence>MKLLTIAAAFAAFASIPATAPAQDAVAPGTITVEPLPEEAASPETRRLFAEAVERALVDREFLALPGDNRGRYVARMTVSRRAEGEVAVDAAEAPADGDVGNWGASLRVAMPSGKRQMRPLVVTELGIEILRRDGMQPVWRGRALTVQPQGTPGDAPAALAKKLAGAAMRVFPEQMEGAVSAP</sequence>
<name>A0A396RM10_9SPHN</name>
<dbReference type="Proteomes" id="UP000266693">
    <property type="component" value="Unassembled WGS sequence"/>
</dbReference>
<evidence type="ECO:0000313" key="3">
    <source>
        <dbReference type="Proteomes" id="UP000266693"/>
    </source>
</evidence>
<reference evidence="2 3" key="1">
    <citation type="submission" date="2018-08" db="EMBL/GenBank/DDBJ databases">
        <title>The multiple taxonomic identification of Sphingomonas gilva.</title>
        <authorList>
            <person name="Zhu D."/>
            <person name="Zheng S."/>
        </authorList>
    </citation>
    <scope>NUCLEOTIDE SEQUENCE [LARGE SCALE GENOMIC DNA]</scope>
    <source>
        <strain evidence="2 3">ZDH117</strain>
    </source>
</reference>
<feature type="chain" id="PRO_5017433016" description="DUF4136 domain-containing protein" evidence="1">
    <location>
        <begin position="21"/>
        <end position="183"/>
    </location>
</feature>
<dbReference type="AlphaFoldDB" id="A0A396RM10"/>
<keyword evidence="3" id="KW-1185">Reference proteome</keyword>
<protein>
    <recommendedName>
        <fullName evidence="4">DUF4136 domain-containing protein</fullName>
    </recommendedName>
</protein>
<dbReference type="RefSeq" id="WP_118864126.1">
    <property type="nucleotide sequence ID" value="NZ_QWLV01000004.1"/>
</dbReference>
<evidence type="ECO:0000256" key="1">
    <source>
        <dbReference type="SAM" id="SignalP"/>
    </source>
</evidence>
<gene>
    <name evidence="2" type="ORF">D1610_10410</name>
</gene>
<comment type="caution">
    <text evidence="2">The sequence shown here is derived from an EMBL/GenBank/DDBJ whole genome shotgun (WGS) entry which is preliminary data.</text>
</comment>
<feature type="signal peptide" evidence="1">
    <location>
        <begin position="1"/>
        <end position="20"/>
    </location>
</feature>
<keyword evidence="1" id="KW-0732">Signal</keyword>
<evidence type="ECO:0008006" key="4">
    <source>
        <dbReference type="Google" id="ProtNLM"/>
    </source>
</evidence>